<evidence type="ECO:0000313" key="2">
    <source>
        <dbReference type="EMBL" id="TEB04821.1"/>
    </source>
</evidence>
<accession>A0A4Y7R848</accession>
<dbReference type="EMBL" id="QFGA01000003">
    <property type="protein sequence ID" value="TEB04821.1"/>
    <property type="molecule type" value="Genomic_DNA"/>
</dbReference>
<gene>
    <name evidence="2" type="ORF">Psch_03583</name>
</gene>
<evidence type="ECO:0000313" key="3">
    <source>
        <dbReference type="Proteomes" id="UP000298324"/>
    </source>
</evidence>
<proteinExistence type="predicted"/>
<dbReference type="RefSeq" id="WP_134219556.1">
    <property type="nucleotide sequence ID" value="NZ_QFGA01000003.1"/>
</dbReference>
<organism evidence="2 3">
    <name type="scientific">Pelotomaculum schinkii</name>
    <dbReference type="NCBI Taxonomy" id="78350"/>
    <lineage>
        <taxon>Bacteria</taxon>
        <taxon>Bacillati</taxon>
        <taxon>Bacillota</taxon>
        <taxon>Clostridia</taxon>
        <taxon>Eubacteriales</taxon>
        <taxon>Desulfotomaculaceae</taxon>
        <taxon>Pelotomaculum</taxon>
    </lineage>
</organism>
<evidence type="ECO:0000256" key="1">
    <source>
        <dbReference type="SAM" id="MobiDB-lite"/>
    </source>
</evidence>
<keyword evidence="3" id="KW-1185">Reference proteome</keyword>
<feature type="region of interest" description="Disordered" evidence="1">
    <location>
        <begin position="61"/>
        <end position="83"/>
    </location>
</feature>
<dbReference type="Proteomes" id="UP000298324">
    <property type="component" value="Unassembled WGS sequence"/>
</dbReference>
<sequence>MKRFLYPILFLMSCIPDSNKHLESFNAVAQAAQYTVKNIKEGLDNFQSTIIQFNQGLNQPVVKMDDAGSQPESGPSNDSEAEK</sequence>
<protein>
    <submittedName>
        <fullName evidence="2">Uncharacterized protein</fullName>
    </submittedName>
</protein>
<name>A0A4Y7R848_9FIRM</name>
<dbReference type="AlphaFoldDB" id="A0A4Y7R848"/>
<feature type="compositionally biased region" description="Polar residues" evidence="1">
    <location>
        <begin position="70"/>
        <end position="83"/>
    </location>
</feature>
<reference evidence="2 3" key="1">
    <citation type="journal article" date="2018" name="Environ. Microbiol.">
        <title>Novel energy conservation strategies and behaviour of Pelotomaculum schinkii driving syntrophic propionate catabolism.</title>
        <authorList>
            <person name="Hidalgo-Ahumada C.A.P."/>
            <person name="Nobu M.K."/>
            <person name="Narihiro T."/>
            <person name="Tamaki H."/>
            <person name="Liu W.T."/>
            <person name="Kamagata Y."/>
            <person name="Stams A.J.M."/>
            <person name="Imachi H."/>
            <person name="Sousa D.Z."/>
        </authorList>
    </citation>
    <scope>NUCLEOTIDE SEQUENCE [LARGE SCALE GENOMIC DNA]</scope>
    <source>
        <strain evidence="2 3">HH</strain>
    </source>
</reference>
<comment type="caution">
    <text evidence="2">The sequence shown here is derived from an EMBL/GenBank/DDBJ whole genome shotgun (WGS) entry which is preliminary data.</text>
</comment>